<feature type="compositionally biased region" description="Polar residues" evidence="2">
    <location>
        <begin position="108"/>
        <end position="117"/>
    </location>
</feature>
<feature type="transmembrane region" description="Helical" evidence="3">
    <location>
        <begin position="59"/>
        <end position="81"/>
    </location>
</feature>
<comment type="caution">
    <text evidence="5">The sequence shown here is derived from an EMBL/GenBank/DDBJ whole genome shotgun (WGS) entry which is preliminary data.</text>
</comment>
<keyword evidence="1" id="KW-0863">Zinc-finger</keyword>
<feature type="compositionally biased region" description="Basic and acidic residues" evidence="2">
    <location>
        <begin position="414"/>
        <end position="423"/>
    </location>
</feature>
<keyword evidence="3" id="KW-0812">Transmembrane</keyword>
<dbReference type="Proteomes" id="UP000242519">
    <property type="component" value="Unassembled WGS sequence"/>
</dbReference>
<dbReference type="GO" id="GO:0008270">
    <property type="term" value="F:zinc ion binding"/>
    <property type="evidence" value="ECO:0007669"/>
    <property type="project" value="UniProtKB-KW"/>
</dbReference>
<feature type="region of interest" description="Disordered" evidence="2">
    <location>
        <begin position="567"/>
        <end position="617"/>
    </location>
</feature>
<evidence type="ECO:0000256" key="3">
    <source>
        <dbReference type="SAM" id="Phobius"/>
    </source>
</evidence>
<evidence type="ECO:0000259" key="4">
    <source>
        <dbReference type="PROSITE" id="PS50157"/>
    </source>
</evidence>
<keyword evidence="1" id="KW-0479">Metal-binding</keyword>
<evidence type="ECO:0000313" key="5">
    <source>
        <dbReference type="EMBL" id="OWP04470.1"/>
    </source>
</evidence>
<feature type="compositionally biased region" description="Low complexity" evidence="2">
    <location>
        <begin position="480"/>
        <end position="493"/>
    </location>
</feature>
<name>A0A218ZA57_9HELO</name>
<dbReference type="STRING" id="503106.A0A218ZA57"/>
<keyword evidence="1" id="KW-0862">Zinc</keyword>
<dbReference type="InParanoid" id="A0A218ZA57"/>
<dbReference type="InterPro" id="IPR013087">
    <property type="entry name" value="Znf_C2H2_type"/>
</dbReference>
<feature type="compositionally biased region" description="Low complexity" evidence="2">
    <location>
        <begin position="577"/>
        <end position="588"/>
    </location>
</feature>
<keyword evidence="3" id="KW-1133">Transmembrane helix</keyword>
<dbReference type="AlphaFoldDB" id="A0A218ZA57"/>
<feature type="compositionally biased region" description="Low complexity" evidence="2">
    <location>
        <begin position="221"/>
        <end position="232"/>
    </location>
</feature>
<accession>A0A218ZA57</accession>
<evidence type="ECO:0000256" key="2">
    <source>
        <dbReference type="SAM" id="MobiDB-lite"/>
    </source>
</evidence>
<dbReference type="PROSITE" id="PS50157">
    <property type="entry name" value="ZINC_FINGER_C2H2_2"/>
    <property type="match status" value="1"/>
</dbReference>
<dbReference type="OrthoDB" id="7295497at2759"/>
<proteinExistence type="predicted"/>
<feature type="domain" description="C2H2-type" evidence="4">
    <location>
        <begin position="550"/>
        <end position="580"/>
    </location>
</feature>
<dbReference type="PANTHER" id="PTHR46179">
    <property type="entry name" value="ZINC FINGER PROTEIN"/>
    <property type="match status" value="1"/>
</dbReference>
<dbReference type="SMART" id="SM00355">
    <property type="entry name" value="ZnF_C2H2"/>
    <property type="match status" value="3"/>
</dbReference>
<dbReference type="EMBL" id="MZNU01000105">
    <property type="protein sequence ID" value="OWP04470.1"/>
    <property type="molecule type" value="Genomic_DNA"/>
</dbReference>
<evidence type="ECO:0000313" key="6">
    <source>
        <dbReference type="Proteomes" id="UP000242519"/>
    </source>
</evidence>
<feature type="region of interest" description="Disordered" evidence="2">
    <location>
        <begin position="332"/>
        <end position="385"/>
    </location>
</feature>
<feature type="region of interest" description="Disordered" evidence="2">
    <location>
        <begin position="414"/>
        <end position="542"/>
    </location>
</feature>
<dbReference type="InterPro" id="IPR051061">
    <property type="entry name" value="Zinc_finger_trans_reg"/>
</dbReference>
<dbReference type="GO" id="GO:0006357">
    <property type="term" value="P:regulation of transcription by RNA polymerase II"/>
    <property type="evidence" value="ECO:0007669"/>
    <property type="project" value="TreeGrafter"/>
</dbReference>
<protein>
    <submittedName>
        <fullName evidence="5">Transcription factor Zn, C2H</fullName>
    </submittedName>
</protein>
<dbReference type="PROSITE" id="PS00028">
    <property type="entry name" value="ZINC_FINGER_C2H2_1"/>
    <property type="match status" value="1"/>
</dbReference>
<feature type="compositionally biased region" description="Pro residues" evidence="2">
    <location>
        <begin position="426"/>
        <end position="446"/>
    </location>
</feature>
<gene>
    <name evidence="5" type="ORF">B2J93_3418</name>
</gene>
<feature type="transmembrane region" description="Helical" evidence="3">
    <location>
        <begin position="24"/>
        <end position="47"/>
    </location>
</feature>
<keyword evidence="3" id="KW-0472">Membrane</keyword>
<feature type="region of interest" description="Disordered" evidence="2">
    <location>
        <begin position="108"/>
        <end position="132"/>
    </location>
</feature>
<dbReference type="PANTHER" id="PTHR46179:SF19">
    <property type="entry name" value="C2H2 FINGER DOMAIN TRANSCRIPTION FACTOR (EUROFUNG)-RELATED"/>
    <property type="match status" value="1"/>
</dbReference>
<keyword evidence="6" id="KW-1185">Reference proteome</keyword>
<feature type="compositionally biased region" description="Low complexity" evidence="2">
    <location>
        <begin position="518"/>
        <end position="542"/>
    </location>
</feature>
<feature type="region of interest" description="Disordered" evidence="2">
    <location>
        <begin position="221"/>
        <end position="278"/>
    </location>
</feature>
<dbReference type="GO" id="GO:0005634">
    <property type="term" value="C:nucleus"/>
    <property type="evidence" value="ECO:0007669"/>
    <property type="project" value="TreeGrafter"/>
</dbReference>
<reference evidence="5" key="1">
    <citation type="submission" date="2017-04" db="EMBL/GenBank/DDBJ databases">
        <title>Draft genome sequence of Marssonina coronaria NL1: causal agent of apple blotch.</title>
        <authorList>
            <person name="Cheng Q."/>
        </authorList>
    </citation>
    <scope>NUCLEOTIDE SEQUENCE [LARGE SCALE GENOMIC DNA]</scope>
    <source>
        <strain evidence="5">NL1</strain>
    </source>
</reference>
<organism evidence="5 6">
    <name type="scientific">Diplocarpon coronariae</name>
    <dbReference type="NCBI Taxonomy" id="2795749"/>
    <lineage>
        <taxon>Eukaryota</taxon>
        <taxon>Fungi</taxon>
        <taxon>Dikarya</taxon>
        <taxon>Ascomycota</taxon>
        <taxon>Pezizomycotina</taxon>
        <taxon>Leotiomycetes</taxon>
        <taxon>Helotiales</taxon>
        <taxon>Drepanopezizaceae</taxon>
        <taxon>Diplocarpon</taxon>
    </lineage>
</organism>
<dbReference type="Gene3D" id="3.30.160.60">
    <property type="entry name" value="Classic Zinc Finger"/>
    <property type="match status" value="1"/>
</dbReference>
<evidence type="ECO:0000256" key="1">
    <source>
        <dbReference type="PROSITE-ProRule" id="PRU00042"/>
    </source>
</evidence>
<dbReference type="Pfam" id="PF00096">
    <property type="entry name" value="zf-C2H2"/>
    <property type="match status" value="1"/>
</dbReference>
<sequence length="687" mass="73399">MFAANSQRRRVPQPSTTLVSYNDIIGGIGTGIGFGIGIGIGIGTGIGNGITFICINVNFSITLLTLFLLFLLLLLLLPLLGPAHLDLPQSRRHASLESLSVQRAIVNGQQTSQSSTTRAHHRDSSLSSLGSAGPASPYTAASPYNPHVVGDVYHAYQEYTLPSSAQPLTPAHTPSRESFLVPSYPHFYHPNANLAYSTMAHDVISKQAGGLELLAAPEFAPSGRPSLSAAAPPATPPSYEEERPMSGETARGDPGLSGYLPPGDYDAHRTAAARSTAPKLERTMTDVYSDELYNPNFRITSAPAAPATSNLTPNTLLPPQHDIFVQRLEAAQSQHLRASGQAPLTIPSRERSPFRHGSPLAPQPASAAFGGSVQQLRQRRKQERDREIYQQHVGRLSAAQPAPKTISPKEVDLQYHESEDDAHTPLFPPPPGQPPPPSYGTPPGGAPDPAEGDDASPPSYASMATARRESASQPGRFDRAAPPAVAGPARPVPQQYPFVPSARRQPSNVSSMGDDFPSTLTSMESSSSEYAPEAPGLPRPLGAAADRGTYTCTYHGCPLRFDSPAKLQKHKREGHRGSASASAAAAIGSGEGGAMTSAAQRNSQAGPHKCERINPSTGKPCNTIFSRPYDLTRHEDTIHNAGKVKVQCPRCSEEKTFSRNDALTRHLRVVHPDYIDPTKGRRRAGHD</sequence>